<keyword evidence="1" id="KW-0732">Signal</keyword>
<proteinExistence type="predicted"/>
<feature type="domain" description="Lipocalin-like" evidence="2">
    <location>
        <begin position="39"/>
        <end position="129"/>
    </location>
</feature>
<gene>
    <name evidence="3" type="ORF">H7U19_03610</name>
</gene>
<evidence type="ECO:0000256" key="1">
    <source>
        <dbReference type="SAM" id="SignalP"/>
    </source>
</evidence>
<reference evidence="3" key="1">
    <citation type="submission" date="2020-08" db="EMBL/GenBank/DDBJ databases">
        <title>Hyunsoonleella sp. strain SJ7 genome sequencing and assembly.</title>
        <authorList>
            <person name="Kim I."/>
        </authorList>
    </citation>
    <scope>NUCLEOTIDE SEQUENCE</scope>
    <source>
        <strain evidence="3">SJ7</strain>
    </source>
</reference>
<protein>
    <submittedName>
        <fullName evidence="3">Lipocalin family protein</fullName>
    </submittedName>
</protein>
<keyword evidence="4" id="KW-1185">Reference proteome</keyword>
<feature type="chain" id="PRO_5037289141" evidence="1">
    <location>
        <begin position="22"/>
        <end position="143"/>
    </location>
</feature>
<dbReference type="RefSeq" id="WP_186558946.1">
    <property type="nucleotide sequence ID" value="NZ_JACNMF010000001.1"/>
</dbReference>
<feature type="signal peptide" evidence="1">
    <location>
        <begin position="1"/>
        <end position="21"/>
    </location>
</feature>
<dbReference type="Pfam" id="PF13648">
    <property type="entry name" value="Lipocalin_4"/>
    <property type="match status" value="1"/>
</dbReference>
<organism evidence="3 4">
    <name type="scientific">Hyunsoonleella aquatilis</name>
    <dbReference type="NCBI Taxonomy" id="2762758"/>
    <lineage>
        <taxon>Bacteria</taxon>
        <taxon>Pseudomonadati</taxon>
        <taxon>Bacteroidota</taxon>
        <taxon>Flavobacteriia</taxon>
        <taxon>Flavobacteriales</taxon>
        <taxon>Flavobacteriaceae</taxon>
    </lineage>
</organism>
<dbReference type="AlphaFoldDB" id="A0A923KK57"/>
<dbReference type="EMBL" id="JACNMF010000001">
    <property type="protein sequence ID" value="MBC3757478.1"/>
    <property type="molecule type" value="Genomic_DNA"/>
</dbReference>
<accession>A0A923KK57</accession>
<name>A0A923KK57_9FLAO</name>
<evidence type="ECO:0000313" key="4">
    <source>
        <dbReference type="Proteomes" id="UP000656244"/>
    </source>
</evidence>
<sequence>MKKNTLLLISLVLVFSCSSNDSEFENVTPNLELLVNQWFFIESKDLRLPEGQQEYFANECEQNRFIQFTANGAFLEKFYYLHPNNGCIEDGTINGTFELTNSTSLKLTESDGEVNLYEIRNINSNQLSIEYLKDKEIYTYKKN</sequence>
<evidence type="ECO:0000313" key="3">
    <source>
        <dbReference type="EMBL" id="MBC3757478.1"/>
    </source>
</evidence>
<comment type="caution">
    <text evidence="3">The sequence shown here is derived from an EMBL/GenBank/DDBJ whole genome shotgun (WGS) entry which is preliminary data.</text>
</comment>
<evidence type="ECO:0000259" key="2">
    <source>
        <dbReference type="Pfam" id="PF13648"/>
    </source>
</evidence>
<dbReference type="Proteomes" id="UP000656244">
    <property type="component" value="Unassembled WGS sequence"/>
</dbReference>
<dbReference type="InterPro" id="IPR024311">
    <property type="entry name" value="Lipocalin-like"/>
</dbReference>
<dbReference type="PROSITE" id="PS51257">
    <property type="entry name" value="PROKAR_LIPOPROTEIN"/>
    <property type="match status" value="1"/>
</dbReference>